<sequence>MSREMDMTLHATPAPYRGPAIEAEHLVKRFGEMTAVDDVSFAVPQGSVLGLLGPNGAGKTTTVRMMTTLSRPTSGTARVAGHDVISDPDAVRRSMGLTGQAATVDEFLTGRENLRLMGSLYGLSRREMTRISDELLERFSIADAGDKVVKDYSGGMRRRLDLAVSLIAAPRVLFLDEPTTGLDPRSRVELWSTLRELVADGTTLLLTTQYLEEADQLADRIIVVDHGRIIAEGTPLELKDRSGAAALVITVSHAHELVAAQALLASHVREVHVDPGARQLTAPVEGLADVMRVARVFEQSEIVLDDLGLKRPSLDDVFLHLTGRRAESEESADDQAAEPAAVMEEVR</sequence>
<name>W9GI53_9MICO</name>
<evidence type="ECO:0000256" key="5">
    <source>
        <dbReference type="ARBA" id="ARBA00022840"/>
    </source>
</evidence>
<evidence type="ECO:0000256" key="3">
    <source>
        <dbReference type="ARBA" id="ARBA00022475"/>
    </source>
</evidence>
<dbReference type="Gene3D" id="3.40.50.300">
    <property type="entry name" value="P-loop containing nucleotide triphosphate hydrolases"/>
    <property type="match status" value="1"/>
</dbReference>
<evidence type="ECO:0000256" key="6">
    <source>
        <dbReference type="ARBA" id="ARBA00022967"/>
    </source>
</evidence>
<dbReference type="PATRIC" id="fig|584657.3.peg.2317"/>
<dbReference type="EMBL" id="AWQS01000087">
    <property type="protein sequence ID" value="EWT05775.1"/>
    <property type="molecule type" value="Genomic_DNA"/>
</dbReference>
<dbReference type="Pfam" id="PF00005">
    <property type="entry name" value="ABC_tran"/>
    <property type="match status" value="1"/>
</dbReference>
<evidence type="ECO:0000256" key="1">
    <source>
        <dbReference type="ARBA" id="ARBA00004413"/>
    </source>
</evidence>
<dbReference type="InterPro" id="IPR027417">
    <property type="entry name" value="P-loop_NTPase"/>
</dbReference>
<evidence type="ECO:0000313" key="12">
    <source>
        <dbReference type="EMBL" id="EWT05775.1"/>
    </source>
</evidence>
<keyword evidence="2" id="KW-0813">Transport</keyword>
<evidence type="ECO:0000259" key="11">
    <source>
        <dbReference type="PROSITE" id="PS50893"/>
    </source>
</evidence>
<evidence type="ECO:0000256" key="9">
    <source>
        <dbReference type="ARBA" id="ARBA00049985"/>
    </source>
</evidence>
<comment type="subcellular location">
    <subcellularLocation>
        <location evidence="1">Cell membrane</location>
        <topology evidence="1">Peripheral membrane protein</topology>
        <orientation evidence="1">Cytoplasmic side</orientation>
    </subcellularLocation>
</comment>
<dbReference type="SUPFAM" id="SSF52540">
    <property type="entry name" value="P-loop containing nucleoside triphosphate hydrolases"/>
    <property type="match status" value="1"/>
</dbReference>
<evidence type="ECO:0000256" key="10">
    <source>
        <dbReference type="SAM" id="MobiDB-lite"/>
    </source>
</evidence>
<dbReference type="AlphaFoldDB" id="W9GI53"/>
<keyword evidence="7" id="KW-0472">Membrane</keyword>
<dbReference type="InterPro" id="IPR005894">
    <property type="entry name" value="DrrA"/>
</dbReference>
<evidence type="ECO:0000256" key="7">
    <source>
        <dbReference type="ARBA" id="ARBA00023136"/>
    </source>
</evidence>
<dbReference type="GO" id="GO:0016887">
    <property type="term" value="F:ATP hydrolysis activity"/>
    <property type="evidence" value="ECO:0007669"/>
    <property type="project" value="InterPro"/>
</dbReference>
<feature type="domain" description="ABC transporter" evidence="11">
    <location>
        <begin position="21"/>
        <end position="251"/>
    </location>
</feature>
<dbReference type="SMART" id="SM00382">
    <property type="entry name" value="AAA"/>
    <property type="match status" value="1"/>
</dbReference>
<dbReference type="PROSITE" id="PS00211">
    <property type="entry name" value="ABC_TRANSPORTER_1"/>
    <property type="match status" value="1"/>
</dbReference>
<comment type="similarity">
    <text evidence="9">Belongs to the ABC transporter superfamily. Drug exporter-1 (DrugE1) (TC 3.A.1.105) family.</text>
</comment>
<reference evidence="13" key="1">
    <citation type="submission" date="2013-08" db="EMBL/GenBank/DDBJ databases">
        <title>Intrasporangium oryzae NRRL B-24470.</title>
        <authorList>
            <person name="Liu H."/>
            <person name="Wang G."/>
        </authorList>
    </citation>
    <scope>NUCLEOTIDE SEQUENCE [LARGE SCALE GENOMIC DNA]</scope>
    <source>
        <strain evidence="13">Q5-1</strain>
    </source>
</reference>
<evidence type="ECO:0000256" key="4">
    <source>
        <dbReference type="ARBA" id="ARBA00022741"/>
    </source>
</evidence>
<dbReference type="GO" id="GO:0046677">
    <property type="term" value="P:response to antibiotic"/>
    <property type="evidence" value="ECO:0007669"/>
    <property type="project" value="UniProtKB-KW"/>
</dbReference>
<evidence type="ECO:0000256" key="8">
    <source>
        <dbReference type="ARBA" id="ARBA00023251"/>
    </source>
</evidence>
<dbReference type="InterPro" id="IPR003593">
    <property type="entry name" value="AAA+_ATPase"/>
</dbReference>
<evidence type="ECO:0000313" key="13">
    <source>
        <dbReference type="Proteomes" id="UP000019494"/>
    </source>
</evidence>
<protein>
    <submittedName>
        <fullName evidence="12">Daunorubicin ABC transporter ATPase</fullName>
    </submittedName>
</protein>
<keyword evidence="8" id="KW-0046">Antibiotic resistance</keyword>
<dbReference type="InterPro" id="IPR050763">
    <property type="entry name" value="ABC_transporter_ATP-binding"/>
</dbReference>
<dbReference type="PANTHER" id="PTHR42711">
    <property type="entry name" value="ABC TRANSPORTER ATP-BINDING PROTEIN"/>
    <property type="match status" value="1"/>
</dbReference>
<dbReference type="PANTHER" id="PTHR42711:SF19">
    <property type="entry name" value="DOXORUBICIN RESISTANCE ATP-BINDING PROTEIN DRRA"/>
    <property type="match status" value="1"/>
</dbReference>
<keyword evidence="3" id="KW-1003">Cell membrane</keyword>
<keyword evidence="5" id="KW-0067">ATP-binding</keyword>
<keyword evidence="13" id="KW-1185">Reference proteome</keyword>
<dbReference type="GO" id="GO:0005886">
    <property type="term" value="C:plasma membrane"/>
    <property type="evidence" value="ECO:0007669"/>
    <property type="project" value="UniProtKB-SubCell"/>
</dbReference>
<gene>
    <name evidence="12" type="ORF">N864_02095</name>
</gene>
<dbReference type="NCBIfam" id="TIGR01188">
    <property type="entry name" value="drrA"/>
    <property type="match status" value="1"/>
</dbReference>
<dbReference type="PROSITE" id="PS50893">
    <property type="entry name" value="ABC_TRANSPORTER_2"/>
    <property type="match status" value="1"/>
</dbReference>
<dbReference type="InterPro" id="IPR003439">
    <property type="entry name" value="ABC_transporter-like_ATP-bd"/>
</dbReference>
<dbReference type="Proteomes" id="UP000019494">
    <property type="component" value="Unassembled WGS sequence"/>
</dbReference>
<organism evidence="12 13">
    <name type="scientific">Intrasporangium chromatireducens Q5-1</name>
    <dbReference type="NCBI Taxonomy" id="584657"/>
    <lineage>
        <taxon>Bacteria</taxon>
        <taxon>Bacillati</taxon>
        <taxon>Actinomycetota</taxon>
        <taxon>Actinomycetes</taxon>
        <taxon>Micrococcales</taxon>
        <taxon>Intrasporangiaceae</taxon>
        <taxon>Intrasporangium</taxon>
    </lineage>
</organism>
<dbReference type="GO" id="GO:0043215">
    <property type="term" value="P:daunorubicin transport"/>
    <property type="evidence" value="ECO:0007669"/>
    <property type="project" value="InterPro"/>
</dbReference>
<proteinExistence type="inferred from homology"/>
<accession>W9GI53</accession>
<keyword evidence="4" id="KW-0547">Nucleotide-binding</keyword>
<evidence type="ECO:0000256" key="2">
    <source>
        <dbReference type="ARBA" id="ARBA00022448"/>
    </source>
</evidence>
<feature type="region of interest" description="Disordered" evidence="10">
    <location>
        <begin position="325"/>
        <end position="347"/>
    </location>
</feature>
<dbReference type="GO" id="GO:0005524">
    <property type="term" value="F:ATP binding"/>
    <property type="evidence" value="ECO:0007669"/>
    <property type="project" value="UniProtKB-KW"/>
</dbReference>
<dbReference type="FunFam" id="3.40.50.300:FF:000589">
    <property type="entry name" value="ABC transporter, ATP-binding subunit"/>
    <property type="match status" value="1"/>
</dbReference>
<comment type="caution">
    <text evidence="12">The sequence shown here is derived from an EMBL/GenBank/DDBJ whole genome shotgun (WGS) entry which is preliminary data.</text>
</comment>
<dbReference type="GO" id="GO:1900753">
    <property type="term" value="P:doxorubicin transport"/>
    <property type="evidence" value="ECO:0007669"/>
    <property type="project" value="InterPro"/>
</dbReference>
<keyword evidence="6" id="KW-1278">Translocase</keyword>
<dbReference type="InterPro" id="IPR017871">
    <property type="entry name" value="ABC_transporter-like_CS"/>
</dbReference>